<dbReference type="AlphaFoldDB" id="A0A511BQ81"/>
<organism evidence="2 3">
    <name type="scientific">Swaminathania salitolerans</name>
    <dbReference type="NCBI Taxonomy" id="182838"/>
    <lineage>
        <taxon>Bacteria</taxon>
        <taxon>Pseudomonadati</taxon>
        <taxon>Pseudomonadota</taxon>
        <taxon>Alphaproteobacteria</taxon>
        <taxon>Acetobacterales</taxon>
        <taxon>Acetobacteraceae</taxon>
        <taxon>Swaminathania</taxon>
    </lineage>
</organism>
<proteinExistence type="predicted"/>
<dbReference type="EMBL" id="BJVC01000003">
    <property type="protein sequence ID" value="GEL02506.1"/>
    <property type="molecule type" value="Genomic_DNA"/>
</dbReference>
<reference evidence="2 3" key="1">
    <citation type="submission" date="2019-07" db="EMBL/GenBank/DDBJ databases">
        <title>Whole genome shotgun sequence of Swaminathania salitolerans NBRC 104436.</title>
        <authorList>
            <person name="Hosoyama A."/>
            <person name="Uohara A."/>
            <person name="Ohji S."/>
            <person name="Ichikawa N."/>
        </authorList>
    </citation>
    <scope>NUCLEOTIDE SEQUENCE [LARGE SCALE GENOMIC DNA]</scope>
    <source>
        <strain evidence="2 3">NBRC 104436</strain>
    </source>
</reference>
<keyword evidence="1" id="KW-0472">Membrane</keyword>
<protein>
    <submittedName>
        <fullName evidence="2">Uncharacterized protein</fullName>
    </submittedName>
</protein>
<keyword evidence="1" id="KW-0812">Transmembrane</keyword>
<keyword evidence="1" id="KW-1133">Transmembrane helix</keyword>
<evidence type="ECO:0000256" key="1">
    <source>
        <dbReference type="SAM" id="Phobius"/>
    </source>
</evidence>
<dbReference type="RefSeq" id="WP_186807728.1">
    <property type="nucleotide sequence ID" value="NZ_BJVC01000003.1"/>
</dbReference>
<accession>A0A511BQ81</accession>
<evidence type="ECO:0000313" key="3">
    <source>
        <dbReference type="Proteomes" id="UP000321405"/>
    </source>
</evidence>
<feature type="transmembrane region" description="Helical" evidence="1">
    <location>
        <begin position="6"/>
        <end position="27"/>
    </location>
</feature>
<dbReference type="Proteomes" id="UP000321405">
    <property type="component" value="Unassembled WGS sequence"/>
</dbReference>
<sequence length="47" mass="5482">MHAADYFMIAFVIVAYATGPLLAAFLVRRINRSDLFEQEEHQGREKR</sequence>
<evidence type="ECO:0000313" key="2">
    <source>
        <dbReference type="EMBL" id="GEL02506.1"/>
    </source>
</evidence>
<gene>
    <name evidence="2" type="ORF">SSA02_16690</name>
</gene>
<name>A0A511BQ81_9PROT</name>
<keyword evidence="3" id="KW-1185">Reference proteome</keyword>
<comment type="caution">
    <text evidence="2">The sequence shown here is derived from an EMBL/GenBank/DDBJ whole genome shotgun (WGS) entry which is preliminary data.</text>
</comment>